<evidence type="ECO:0000313" key="3">
    <source>
        <dbReference type="Proteomes" id="UP001163105"/>
    </source>
</evidence>
<feature type="region of interest" description="Disordered" evidence="1">
    <location>
        <begin position="32"/>
        <end position="90"/>
    </location>
</feature>
<name>A0AB34G0Z3_9HYPO</name>
<evidence type="ECO:0000313" key="2">
    <source>
        <dbReference type="EMBL" id="KAJ6445072.1"/>
    </source>
</evidence>
<comment type="caution">
    <text evidence="2">The sequence shown here is derived from an EMBL/GenBank/DDBJ whole genome shotgun (WGS) entry which is preliminary data.</text>
</comment>
<feature type="compositionally biased region" description="Polar residues" evidence="1">
    <location>
        <begin position="49"/>
        <end position="69"/>
    </location>
</feature>
<protein>
    <submittedName>
        <fullName evidence="2">Nucleotide-binding, alpha-beta plait</fullName>
    </submittedName>
</protein>
<feature type="compositionally biased region" description="Basic and acidic residues" evidence="1">
    <location>
        <begin position="75"/>
        <end position="84"/>
    </location>
</feature>
<reference evidence="2" key="1">
    <citation type="submission" date="2023-01" db="EMBL/GenBank/DDBJ databases">
        <title>The growth and conidiation of Purpureocillium lavendulum are regulated by nitrogen source and histone H3K14 acetylation.</title>
        <authorList>
            <person name="Tang P."/>
            <person name="Han J."/>
            <person name="Zhang C."/>
            <person name="Tang P."/>
            <person name="Qi F."/>
            <person name="Zhang K."/>
            <person name="Liang L."/>
        </authorList>
    </citation>
    <scope>NUCLEOTIDE SEQUENCE</scope>
    <source>
        <strain evidence="2">YMF1.00683</strain>
    </source>
</reference>
<feature type="region of interest" description="Disordered" evidence="1">
    <location>
        <begin position="342"/>
        <end position="361"/>
    </location>
</feature>
<feature type="compositionally biased region" description="Low complexity" evidence="1">
    <location>
        <begin position="348"/>
        <end position="361"/>
    </location>
</feature>
<sequence length="516" mass="57151">MIDPPRQIKPQANDTMETFHVSQQHWQPDAQLGSSFNVKNDPFVDEVPSASSTLRKNSPTASSTENTTLVAPKSDTPRVPDPVRHSPGLAYHSDITSISWPKIPYTVESSPPSGSSDMQISAHGSRRVLLCNLPHDTSATQVIRSIQCYGGIVSVSTVSNVSLSLIHGGHEAENSSAALIEFVYSASALRYEAAVNSSGNNVAFLTSTGTPYVARAWLAPSHSYPISPADCRLLGKGVTRALRIAPISEDSVRLALSCLTRSVTEVRYDAQEASLTVELVSLFEAERARYILNARRRHIAGDPNASLTISYVLDSSHSEPGTDGLRASSIPHVQSDHISRAWASAPQNPRRPASNSPPSATALASWLGLEPDELEPFLDERRYWKQDVTYRIVGSTATLIRRAWSWRITEEDHTKIFMASTLHDPEWEEHWDRHFEARDEINLRTWERYGAMARHRRERAAQEGVEQWRVTACCGGGISPCEWGCGTMKTAKVVVDYLEAARRPRTVAWEEDDDDE</sequence>
<accession>A0AB34G0Z3</accession>
<evidence type="ECO:0000256" key="1">
    <source>
        <dbReference type="SAM" id="MobiDB-lite"/>
    </source>
</evidence>
<keyword evidence="3" id="KW-1185">Reference proteome</keyword>
<dbReference type="AlphaFoldDB" id="A0AB34G0Z3"/>
<dbReference type="EMBL" id="JAQHRD010000002">
    <property type="protein sequence ID" value="KAJ6445072.1"/>
    <property type="molecule type" value="Genomic_DNA"/>
</dbReference>
<organism evidence="2 3">
    <name type="scientific">Purpureocillium lavendulum</name>
    <dbReference type="NCBI Taxonomy" id="1247861"/>
    <lineage>
        <taxon>Eukaryota</taxon>
        <taxon>Fungi</taxon>
        <taxon>Dikarya</taxon>
        <taxon>Ascomycota</taxon>
        <taxon>Pezizomycotina</taxon>
        <taxon>Sordariomycetes</taxon>
        <taxon>Hypocreomycetidae</taxon>
        <taxon>Hypocreales</taxon>
        <taxon>Ophiocordycipitaceae</taxon>
        <taxon>Purpureocillium</taxon>
    </lineage>
</organism>
<dbReference type="Proteomes" id="UP001163105">
    <property type="component" value="Unassembled WGS sequence"/>
</dbReference>
<proteinExistence type="predicted"/>
<gene>
    <name evidence="2" type="ORF">O9K51_03474</name>
</gene>